<feature type="domain" description="AB hydrolase-1" evidence="2">
    <location>
        <begin position="81"/>
        <end position="122"/>
    </location>
</feature>
<keyword evidence="1" id="KW-0378">Hydrolase</keyword>
<dbReference type="InterPro" id="IPR000073">
    <property type="entry name" value="AB_hydrolase_1"/>
</dbReference>
<accession>A0A382NYX5</accession>
<proteinExistence type="predicted"/>
<dbReference type="PRINTS" id="PR00412">
    <property type="entry name" value="EPOXHYDRLASE"/>
</dbReference>
<sequence length="122" mass="13367">MGENPTIFAVGKFLQKIEDHFIHEFNSMLVLSALANKSAGAGYFLTVSRPNTMTLPPVTEHACRYGEHSTFYLACGPVDGPLVVFVHGWPELSISWRHQLPVMGALGFRAVAPDMRGYGDSS</sequence>
<dbReference type="InterPro" id="IPR000639">
    <property type="entry name" value="Epox_hydrolase-like"/>
</dbReference>
<dbReference type="GO" id="GO:0016787">
    <property type="term" value="F:hydrolase activity"/>
    <property type="evidence" value="ECO:0007669"/>
    <property type="project" value="UniProtKB-KW"/>
</dbReference>
<dbReference type="SUPFAM" id="SSF53474">
    <property type="entry name" value="alpha/beta-Hydrolases"/>
    <property type="match status" value="1"/>
</dbReference>
<organism evidence="3">
    <name type="scientific">marine metagenome</name>
    <dbReference type="NCBI Taxonomy" id="408172"/>
    <lineage>
        <taxon>unclassified sequences</taxon>
        <taxon>metagenomes</taxon>
        <taxon>ecological metagenomes</taxon>
    </lineage>
</organism>
<dbReference type="EMBL" id="UINC01103717">
    <property type="protein sequence ID" value="SVC66309.1"/>
    <property type="molecule type" value="Genomic_DNA"/>
</dbReference>
<dbReference type="Pfam" id="PF00561">
    <property type="entry name" value="Abhydrolase_1"/>
    <property type="match status" value="1"/>
</dbReference>
<name>A0A382NYX5_9ZZZZ</name>
<reference evidence="3" key="1">
    <citation type="submission" date="2018-05" db="EMBL/GenBank/DDBJ databases">
        <authorList>
            <person name="Lanie J.A."/>
            <person name="Ng W.-L."/>
            <person name="Kazmierczak K.M."/>
            <person name="Andrzejewski T.M."/>
            <person name="Davidsen T.M."/>
            <person name="Wayne K.J."/>
            <person name="Tettelin H."/>
            <person name="Glass J.I."/>
            <person name="Rusch D."/>
            <person name="Podicherti R."/>
            <person name="Tsui H.-C.T."/>
            <person name="Winkler M.E."/>
        </authorList>
    </citation>
    <scope>NUCLEOTIDE SEQUENCE</scope>
</reference>
<evidence type="ECO:0000256" key="1">
    <source>
        <dbReference type="ARBA" id="ARBA00022801"/>
    </source>
</evidence>
<feature type="non-terminal residue" evidence="3">
    <location>
        <position position="122"/>
    </location>
</feature>
<dbReference type="PANTHER" id="PTHR43329">
    <property type="entry name" value="EPOXIDE HYDROLASE"/>
    <property type="match status" value="1"/>
</dbReference>
<gene>
    <name evidence="3" type="ORF">METZ01_LOCUS319163</name>
</gene>
<dbReference type="Gene3D" id="3.40.50.1820">
    <property type="entry name" value="alpha/beta hydrolase"/>
    <property type="match status" value="1"/>
</dbReference>
<dbReference type="AlphaFoldDB" id="A0A382NYX5"/>
<evidence type="ECO:0000259" key="2">
    <source>
        <dbReference type="Pfam" id="PF00561"/>
    </source>
</evidence>
<protein>
    <recommendedName>
        <fullName evidence="2">AB hydrolase-1 domain-containing protein</fullName>
    </recommendedName>
</protein>
<evidence type="ECO:0000313" key="3">
    <source>
        <dbReference type="EMBL" id="SVC66309.1"/>
    </source>
</evidence>
<dbReference type="InterPro" id="IPR029058">
    <property type="entry name" value="AB_hydrolase_fold"/>
</dbReference>